<gene>
    <name evidence="12" type="ORF">ACFQVD_36195</name>
</gene>
<evidence type="ECO:0000256" key="9">
    <source>
        <dbReference type="ARBA" id="ARBA00030757"/>
    </source>
</evidence>
<evidence type="ECO:0000256" key="5">
    <source>
        <dbReference type="ARBA" id="ARBA00022490"/>
    </source>
</evidence>
<accession>A0ABW2TBB7</accession>
<keyword evidence="7" id="KW-0808">Transferase</keyword>
<dbReference type="EMBL" id="JBHTEE010000001">
    <property type="protein sequence ID" value="MFC7605557.1"/>
    <property type="molecule type" value="Genomic_DNA"/>
</dbReference>
<proteinExistence type="inferred from homology"/>
<evidence type="ECO:0000256" key="8">
    <source>
        <dbReference type="ARBA" id="ARBA00022691"/>
    </source>
</evidence>
<evidence type="ECO:0000313" key="12">
    <source>
        <dbReference type="EMBL" id="MFC7605557.1"/>
    </source>
</evidence>
<comment type="subcellular location">
    <subcellularLocation>
        <location evidence="1">Cytoplasm</location>
    </subcellularLocation>
</comment>
<evidence type="ECO:0000256" key="6">
    <source>
        <dbReference type="ARBA" id="ARBA00022603"/>
    </source>
</evidence>
<evidence type="ECO:0000256" key="2">
    <source>
        <dbReference type="ARBA" id="ARBA00005369"/>
    </source>
</evidence>
<keyword evidence="6" id="KW-0489">Methyltransferase</keyword>
<keyword evidence="8" id="KW-0949">S-adenosyl-L-methionine</keyword>
<evidence type="ECO:0000256" key="3">
    <source>
        <dbReference type="ARBA" id="ARBA00011890"/>
    </source>
</evidence>
<dbReference type="InterPro" id="IPR000682">
    <property type="entry name" value="PCMT"/>
</dbReference>
<sequence>MTVRGTPDLAARLRRDLADRLARTGCLRDPAWRKAVESVAREPFLGSAIARATEYGDRWEVARREEMTGDEWLELVYRDETWVTQVDGVLVEEARGLACGAPTSSSTMPGLVVRMLEAARISDGEKVLEIGTGTGYSTALMCHRLGDGAVTSVEYDRVVAGACSRRTRRRRVHAHARGR</sequence>
<dbReference type="Proteomes" id="UP001596514">
    <property type="component" value="Unassembled WGS sequence"/>
</dbReference>
<dbReference type="Gene3D" id="3.40.50.150">
    <property type="entry name" value="Vaccinia Virus protein VP39"/>
    <property type="match status" value="1"/>
</dbReference>
<evidence type="ECO:0000256" key="10">
    <source>
        <dbReference type="ARBA" id="ARBA00031323"/>
    </source>
</evidence>
<dbReference type="RefSeq" id="WP_343965562.1">
    <property type="nucleotide sequence ID" value="NZ_BAAAGK010000034.1"/>
</dbReference>
<keyword evidence="5" id="KW-0963">Cytoplasm</keyword>
<organism evidence="12 13">
    <name type="scientific">Streptosporangium amethystogenes subsp. fukuiense</name>
    <dbReference type="NCBI Taxonomy" id="698418"/>
    <lineage>
        <taxon>Bacteria</taxon>
        <taxon>Bacillati</taxon>
        <taxon>Actinomycetota</taxon>
        <taxon>Actinomycetes</taxon>
        <taxon>Streptosporangiales</taxon>
        <taxon>Streptosporangiaceae</taxon>
        <taxon>Streptosporangium</taxon>
    </lineage>
</organism>
<comment type="caution">
    <text evidence="12">The sequence shown here is derived from an EMBL/GenBank/DDBJ whole genome shotgun (WGS) entry which is preliminary data.</text>
</comment>
<keyword evidence="13" id="KW-1185">Reference proteome</keyword>
<dbReference type="PANTHER" id="PTHR11579">
    <property type="entry name" value="PROTEIN-L-ISOASPARTATE O-METHYLTRANSFERASE"/>
    <property type="match status" value="1"/>
</dbReference>
<dbReference type="SUPFAM" id="SSF53335">
    <property type="entry name" value="S-adenosyl-L-methionine-dependent methyltransferases"/>
    <property type="match status" value="1"/>
</dbReference>
<comment type="similarity">
    <text evidence="2">Belongs to the methyltransferase superfamily. L-isoaspartyl/D-aspartyl protein methyltransferase family.</text>
</comment>
<evidence type="ECO:0000256" key="7">
    <source>
        <dbReference type="ARBA" id="ARBA00022679"/>
    </source>
</evidence>
<evidence type="ECO:0000256" key="4">
    <source>
        <dbReference type="ARBA" id="ARBA00013346"/>
    </source>
</evidence>
<evidence type="ECO:0000256" key="1">
    <source>
        <dbReference type="ARBA" id="ARBA00004496"/>
    </source>
</evidence>
<name>A0ABW2TBB7_9ACTN</name>
<dbReference type="EC" id="2.1.1.77" evidence="3"/>
<dbReference type="PANTHER" id="PTHR11579:SF0">
    <property type="entry name" value="PROTEIN-L-ISOASPARTATE(D-ASPARTATE) O-METHYLTRANSFERASE"/>
    <property type="match status" value="1"/>
</dbReference>
<evidence type="ECO:0000256" key="11">
    <source>
        <dbReference type="ARBA" id="ARBA00031350"/>
    </source>
</evidence>
<reference evidence="13" key="1">
    <citation type="journal article" date="2019" name="Int. J. Syst. Evol. Microbiol.">
        <title>The Global Catalogue of Microorganisms (GCM) 10K type strain sequencing project: providing services to taxonomists for standard genome sequencing and annotation.</title>
        <authorList>
            <consortium name="The Broad Institute Genomics Platform"/>
            <consortium name="The Broad Institute Genome Sequencing Center for Infectious Disease"/>
            <person name="Wu L."/>
            <person name="Ma J."/>
        </authorList>
    </citation>
    <scope>NUCLEOTIDE SEQUENCE [LARGE SCALE GENOMIC DNA]</scope>
    <source>
        <strain evidence="13">JCM 10083</strain>
    </source>
</reference>
<protein>
    <recommendedName>
        <fullName evidence="4">Protein-L-isoaspartate O-methyltransferase</fullName>
        <ecNumber evidence="3">2.1.1.77</ecNumber>
    </recommendedName>
    <alternativeName>
        <fullName evidence="11">L-isoaspartyl protein carboxyl methyltransferase</fullName>
    </alternativeName>
    <alternativeName>
        <fullName evidence="9">Protein L-isoaspartyl methyltransferase</fullName>
    </alternativeName>
    <alternativeName>
        <fullName evidence="10">Protein-beta-aspartate methyltransferase</fullName>
    </alternativeName>
</protein>
<dbReference type="Pfam" id="PF01135">
    <property type="entry name" value="PCMT"/>
    <property type="match status" value="1"/>
</dbReference>
<evidence type="ECO:0000313" key="13">
    <source>
        <dbReference type="Proteomes" id="UP001596514"/>
    </source>
</evidence>
<dbReference type="InterPro" id="IPR029063">
    <property type="entry name" value="SAM-dependent_MTases_sf"/>
</dbReference>